<keyword evidence="1" id="KW-0812">Transmembrane</keyword>
<dbReference type="Proteomes" id="UP001434337">
    <property type="component" value="Chromosome"/>
</dbReference>
<gene>
    <name evidence="2" type="ORF">PCC79_07740</name>
</gene>
<keyword evidence="1" id="KW-1133">Transmembrane helix</keyword>
<feature type="transmembrane region" description="Helical" evidence="1">
    <location>
        <begin position="60"/>
        <end position="80"/>
    </location>
</feature>
<dbReference type="RefSeq" id="WP_232548026.1">
    <property type="nucleotide sequence ID" value="NZ_CP115965.1"/>
</dbReference>
<keyword evidence="1" id="KW-0472">Membrane</keyword>
<evidence type="ECO:0000313" key="3">
    <source>
        <dbReference type="Proteomes" id="UP001434337"/>
    </source>
</evidence>
<sequence>MSESLTLRVRESPIGGSRIAFSYLAIVGALLVTGLVWSVWSLFTDRVCGPDSDVVCGLGWWWLGWFVGFGLGTALTAWIVRLGWEWWLAGFAVLLALPAVMALPVPVVIVWLLALPAIAAALTWSGPDRPRWRPWLVVGLAVAAVAASAVSVLI</sequence>
<accession>A0ABZ3CBV3</accession>
<keyword evidence="3" id="KW-1185">Reference proteome</keyword>
<feature type="transmembrane region" description="Helical" evidence="1">
    <location>
        <begin position="134"/>
        <end position="153"/>
    </location>
</feature>
<reference evidence="2 3" key="1">
    <citation type="journal article" date="2023" name="Environ Microbiome">
        <title>A coral-associated actinobacterium mitigates coral bleaching under heat stress.</title>
        <authorList>
            <person name="Li J."/>
            <person name="Zou Y."/>
            <person name="Li Q."/>
            <person name="Zhang J."/>
            <person name="Bourne D.G."/>
            <person name="Lyu Y."/>
            <person name="Liu C."/>
            <person name="Zhang S."/>
        </authorList>
    </citation>
    <scope>NUCLEOTIDE SEQUENCE [LARGE SCALE GENOMIC DNA]</scope>
    <source>
        <strain evidence="2 3">SCSIO 13291</strain>
    </source>
</reference>
<protein>
    <submittedName>
        <fullName evidence="2">Uncharacterized protein</fullName>
    </submittedName>
</protein>
<evidence type="ECO:0000256" key="1">
    <source>
        <dbReference type="SAM" id="Phobius"/>
    </source>
</evidence>
<proteinExistence type="predicted"/>
<dbReference type="EMBL" id="CP115965">
    <property type="protein sequence ID" value="WZX00066.1"/>
    <property type="molecule type" value="Genomic_DNA"/>
</dbReference>
<evidence type="ECO:0000313" key="2">
    <source>
        <dbReference type="EMBL" id="WZX00066.1"/>
    </source>
</evidence>
<feature type="transmembrane region" description="Helical" evidence="1">
    <location>
        <begin position="87"/>
        <end position="114"/>
    </location>
</feature>
<name>A0ABZ3CBV3_9ACTN</name>
<organism evidence="2 3">
    <name type="scientific">Propioniciclava soli</name>
    <dbReference type="NCBI Taxonomy" id="2775081"/>
    <lineage>
        <taxon>Bacteria</taxon>
        <taxon>Bacillati</taxon>
        <taxon>Actinomycetota</taxon>
        <taxon>Actinomycetes</taxon>
        <taxon>Propionibacteriales</taxon>
        <taxon>Propionibacteriaceae</taxon>
        <taxon>Propioniciclava</taxon>
    </lineage>
</organism>
<feature type="transmembrane region" description="Helical" evidence="1">
    <location>
        <begin position="21"/>
        <end position="40"/>
    </location>
</feature>